<accession>A0A7Y0Q2F5</accession>
<comment type="caution">
    <text evidence="1">The sequence shown here is derived from an EMBL/GenBank/DDBJ whole genome shotgun (WGS) entry which is preliminary data.</text>
</comment>
<dbReference type="EMBL" id="JABBVZ010000023">
    <property type="protein sequence ID" value="NMP22442.1"/>
    <property type="molecule type" value="Genomic_DNA"/>
</dbReference>
<organism evidence="1 2">
    <name type="scientific">Sulfobacillus harzensis</name>
    <dbReference type="NCBI Taxonomy" id="2729629"/>
    <lineage>
        <taxon>Bacteria</taxon>
        <taxon>Bacillati</taxon>
        <taxon>Bacillota</taxon>
        <taxon>Clostridia</taxon>
        <taxon>Eubacteriales</taxon>
        <taxon>Clostridiales Family XVII. Incertae Sedis</taxon>
        <taxon>Sulfobacillus</taxon>
    </lineage>
</organism>
<dbReference type="SUPFAM" id="SSF52833">
    <property type="entry name" value="Thioredoxin-like"/>
    <property type="match status" value="2"/>
</dbReference>
<protein>
    <recommendedName>
        <fullName evidence="3">Thioredoxin-like fold domain-containing protein</fullName>
    </recommendedName>
</protein>
<dbReference type="RefSeq" id="WP_169098758.1">
    <property type="nucleotide sequence ID" value="NZ_JABBVZ010000023.1"/>
</dbReference>
<dbReference type="PANTHER" id="PTHR37170">
    <property type="entry name" value="GLUTAREDOXIN-RELATED"/>
    <property type="match status" value="1"/>
</dbReference>
<keyword evidence="2" id="KW-1185">Reference proteome</keyword>
<dbReference type="InterPro" id="IPR036249">
    <property type="entry name" value="Thioredoxin-like_sf"/>
</dbReference>
<gene>
    <name evidence="1" type="ORF">HIJ39_08765</name>
</gene>
<dbReference type="AlphaFoldDB" id="A0A7Y0Q2F5"/>
<dbReference type="Gene3D" id="3.40.30.80">
    <property type="match status" value="1"/>
</dbReference>
<name>A0A7Y0Q2F5_9FIRM</name>
<dbReference type="PANTHER" id="PTHR37170:SF1">
    <property type="entry name" value="GLUTAREDOXIN-LIKE PROTEIN"/>
    <property type="match status" value="1"/>
</dbReference>
<reference evidence="1 2" key="1">
    <citation type="submission" date="2020-04" db="EMBL/GenBank/DDBJ databases">
        <authorList>
            <person name="Zhang R."/>
            <person name="Schippers A."/>
        </authorList>
    </citation>
    <scope>NUCLEOTIDE SEQUENCE [LARGE SCALE GENOMIC DNA]</scope>
    <source>
        <strain evidence="1 2">DSM 109850</strain>
    </source>
</reference>
<sequence length="229" mass="24959">MSVFSVRDRRMLREMLADVTRPVGVLAYAEDSQRPAVEDLMGELARLTRGPLSAQVLNDDHDGALIRAIGFQRTPSFAFVNAHGEIAPVEMVGLPTGYQFGAFLNMLLVLNRGRLNLSHAVQGALKNAGRDVRLEVVVAATCPNCPGVVRLVQQCALANPARIRAVSIDAIQHPDLAGPGVEAVPLTRIWVEGRMAGEHTGLMSEQQLYQLIQGALKGVRWRDRTIGQH</sequence>
<evidence type="ECO:0000313" key="1">
    <source>
        <dbReference type="EMBL" id="NMP22442.1"/>
    </source>
</evidence>
<evidence type="ECO:0008006" key="3">
    <source>
        <dbReference type="Google" id="ProtNLM"/>
    </source>
</evidence>
<evidence type="ECO:0000313" key="2">
    <source>
        <dbReference type="Proteomes" id="UP000533476"/>
    </source>
</evidence>
<proteinExistence type="predicted"/>
<dbReference type="Proteomes" id="UP000533476">
    <property type="component" value="Unassembled WGS sequence"/>
</dbReference>